<dbReference type="EMBL" id="LJZO01000019">
    <property type="protein sequence ID" value="ROV96676.1"/>
    <property type="molecule type" value="Genomic_DNA"/>
</dbReference>
<dbReference type="Pfam" id="PF00069">
    <property type="entry name" value="Pkinase"/>
    <property type="match status" value="1"/>
</dbReference>
<proteinExistence type="predicted"/>
<dbReference type="InterPro" id="IPR008271">
    <property type="entry name" value="Ser/Thr_kinase_AS"/>
</dbReference>
<dbReference type="PROSITE" id="PS50011">
    <property type="entry name" value="PROTEIN_KINASE_DOM"/>
    <property type="match status" value="1"/>
</dbReference>
<evidence type="ECO:0000259" key="1">
    <source>
        <dbReference type="PROSITE" id="PS50011"/>
    </source>
</evidence>
<comment type="caution">
    <text evidence="2">The sequence shown here is derived from an EMBL/GenBank/DDBJ whole genome shotgun (WGS) entry which is preliminary data.</text>
</comment>
<dbReference type="InterPro" id="IPR011009">
    <property type="entry name" value="Kinase-like_dom_sf"/>
</dbReference>
<dbReference type="OrthoDB" id="4062651at2759"/>
<dbReference type="PANTHER" id="PTHR33112:SF10">
    <property type="entry name" value="TOL"/>
    <property type="match status" value="1"/>
</dbReference>
<name>A0A423W0D5_CYTCH</name>
<reference evidence="2 3" key="1">
    <citation type="submission" date="2015-09" db="EMBL/GenBank/DDBJ databases">
        <title>Host preference determinants of Valsa canker pathogens revealed by comparative genomics.</title>
        <authorList>
            <person name="Yin Z."/>
            <person name="Huang L."/>
        </authorList>
    </citation>
    <scope>NUCLEOTIDE SEQUENCE [LARGE SCALE GENOMIC DNA]</scope>
    <source>
        <strain evidence="2 3">YSFL</strain>
    </source>
</reference>
<dbReference type="Gene3D" id="1.10.510.10">
    <property type="entry name" value="Transferase(Phosphotransferase) domain 1"/>
    <property type="match status" value="1"/>
</dbReference>
<feature type="domain" description="Protein kinase" evidence="1">
    <location>
        <begin position="159"/>
        <end position="477"/>
    </location>
</feature>
<dbReference type="PROSITE" id="PS00108">
    <property type="entry name" value="PROTEIN_KINASE_ST"/>
    <property type="match status" value="1"/>
</dbReference>
<protein>
    <recommendedName>
        <fullName evidence="1">Protein kinase domain-containing protein</fullName>
    </recommendedName>
</protein>
<dbReference type="InterPro" id="IPR010730">
    <property type="entry name" value="HET"/>
</dbReference>
<dbReference type="STRING" id="252740.A0A423W0D5"/>
<sequence>MAPPSEKLSDIITNACISSNFPTSQLPRDFLPQGELERIITQESVTKELKCQDDDPLVEFILKDARKLFAICVMSFIQKLKPTMELFSQHNISDNNLPVLISQAGSNSDIGKCFRECDLANRNNFMNTQQWTFLAPVFSVRLGSALAPVQYVEGIIFPFIETEEKTEGGFGTVYRVRIPESHLDGDPSDPVLKDNCNAAIKELKASINMSQTNSPAYRAWRREAVALERIRSFRHPHVIETSAIFSKGRKQYFMFPWADGGNLWEFWEKHPSPDLTVDFIRGIMEQVTGLAHALKILHDENCRHGDLKPENILIFTSREQQGVWKMADMGLAKFHQDVTNERVQTTSNKFGGTISYEPPEVASRVGPRSRLYDTWCVGCITLQLVIWLLYGLEGHKNFTQNLYDTERGHSSFWTNRLKPQVHPAVANIMEDLSTLLKNDTKSPALEALLHIVRSKLLVVQPSSRATADAFYSEMKEIQDKGQQDKKYWLEYQLRSNSSTFTSPPEAPNSMDEDGQAGYSNKVKYQNNVDTARNTGNLMSEADDHMCKLQIGFPQLPVAGSGAYFELLRQWMRDCDTTHTNCESPNIFSFPTRLIDVGTSSSPVLRLYETQQGDRMNYFALSHPWGKKPHFCTFPGNIDQFKKSINFDDLPTTFQHAVTVTRELQLRYLWIDSICIIQGPEGDFNEEAKCMEDIFSQAYCVLAASSAFGQSDGFIKPRKPRKCLPFQQDGQNIYVCEFIDDFNQHVLNSPLSQRGWVLQERVLARRTIYFTDTQTYWECGGGVRCETMMKMQNKLVSFLGDPAFPKVAIQTRRGGKIILYQYLYSQYSRLAFTHQEDRPVAIAGLEKRLIHSFRVSGGFGILDDAKHGLLRRSLLWYRARDSTRLEKIDFQGVNSMVPSASSPPSWSWMAYMGAIDYLHMEFGQVEWDAEELHSPWSSSEVGTWSYSGDESGGNRELKVIARDLEIQSMELGKDGSIIYDDPTKSDGLRSTLKCVVLGKSKDRHKPVSDRTHFVLLVTAEASQAVRGYQVYSRVGVGSMPGSWISWEKSGTPGRVL</sequence>
<accession>A0A423W0D5</accession>
<dbReference type="CDD" id="cd00180">
    <property type="entry name" value="PKc"/>
    <property type="match status" value="1"/>
</dbReference>
<gene>
    <name evidence="2" type="ORF">VSDG_05556</name>
</gene>
<organism evidence="2 3">
    <name type="scientific">Cytospora chrysosperma</name>
    <name type="common">Cytospora canker fungus</name>
    <name type="synonym">Sphaeria chrysosperma</name>
    <dbReference type="NCBI Taxonomy" id="252740"/>
    <lineage>
        <taxon>Eukaryota</taxon>
        <taxon>Fungi</taxon>
        <taxon>Dikarya</taxon>
        <taxon>Ascomycota</taxon>
        <taxon>Pezizomycotina</taxon>
        <taxon>Sordariomycetes</taxon>
        <taxon>Sordariomycetidae</taxon>
        <taxon>Diaporthales</taxon>
        <taxon>Cytosporaceae</taxon>
        <taxon>Cytospora</taxon>
    </lineage>
</organism>
<dbReference type="AlphaFoldDB" id="A0A423W0D5"/>
<dbReference type="GO" id="GO:0005524">
    <property type="term" value="F:ATP binding"/>
    <property type="evidence" value="ECO:0007669"/>
    <property type="project" value="InterPro"/>
</dbReference>
<dbReference type="GO" id="GO:0004672">
    <property type="term" value="F:protein kinase activity"/>
    <property type="evidence" value="ECO:0007669"/>
    <property type="project" value="InterPro"/>
</dbReference>
<evidence type="ECO:0000313" key="2">
    <source>
        <dbReference type="EMBL" id="ROV96676.1"/>
    </source>
</evidence>
<dbReference type="InterPro" id="IPR000719">
    <property type="entry name" value="Prot_kinase_dom"/>
</dbReference>
<dbReference type="SUPFAM" id="SSF56112">
    <property type="entry name" value="Protein kinase-like (PK-like)"/>
    <property type="match status" value="1"/>
</dbReference>
<keyword evidence="3" id="KW-1185">Reference proteome</keyword>
<dbReference type="Proteomes" id="UP000284375">
    <property type="component" value="Unassembled WGS sequence"/>
</dbReference>
<dbReference type="Pfam" id="PF06985">
    <property type="entry name" value="HET"/>
    <property type="match status" value="1"/>
</dbReference>
<dbReference type="PANTHER" id="PTHR33112">
    <property type="entry name" value="DOMAIN PROTEIN, PUTATIVE-RELATED"/>
    <property type="match status" value="1"/>
</dbReference>
<evidence type="ECO:0000313" key="3">
    <source>
        <dbReference type="Proteomes" id="UP000284375"/>
    </source>
</evidence>
<dbReference type="SMART" id="SM00220">
    <property type="entry name" value="S_TKc"/>
    <property type="match status" value="1"/>
</dbReference>